<comment type="PTM">
    <text evidence="6">Contains an active site 4-methylidene-imidazol-5-one (MIO), which is formed autocatalytically by cyclization and dehydration of residues Ala-Ser-Gly.</text>
</comment>
<protein>
    <recommendedName>
        <fullName evidence="2 6">Histidine ammonia-lyase</fullName>
        <shortName evidence="6">Histidase</shortName>
        <ecNumber evidence="2 6">4.3.1.3</ecNumber>
    </recommendedName>
</protein>
<evidence type="ECO:0000256" key="8">
    <source>
        <dbReference type="RuleBase" id="RU004479"/>
    </source>
</evidence>
<dbReference type="UniPathway" id="UPA00379">
    <property type="reaction ID" value="UER00549"/>
</dbReference>
<dbReference type="Gene3D" id="1.20.200.10">
    <property type="entry name" value="Fumarase/aspartase (Central domain)"/>
    <property type="match status" value="1"/>
</dbReference>
<name>B2VC12_ERWT9</name>
<dbReference type="NCBIfam" id="NF006871">
    <property type="entry name" value="PRK09367.1"/>
    <property type="match status" value="1"/>
</dbReference>
<sequence length="516" mass="53644">MSLTAHHCLLTPGKVDLATLKSIYRGGVTLALDAASRHLIEQAHTTVADIVRSGKVTYGINTGFGKLAQTTIPTERLAELQRNLVLSHSVGLGELLPDDVVRLIVATKVVSLARGHSGIRIELVDALIALFNAGVMPCIPEKGSVGASGDLAPLAHLSLMLLGEGEVRVAGKRLPAAQGLALAGLQPFVLGPKEGLALLNGTQVSTALALRGLFEGENVFAAGLVAGALSLEAIKGSVKPFDSRIHAARGQPGQIAVAAAVAALLEGSNILASHVNCGRVQDPYSIRCVPQVMGACLDNLNHAARVLQIEANAASDNPLVFTDSGEVISGGNFHAEPVAFAADIIALAVAEIGAISERRMALLLDSGLSGLPPFLVNDGGVNSGFMIAQVTAAALASENKSLAHPGSVDSLPTSANQEDHVSMATYAARRLGAMCFNSAAVVGIEAMAAAQGIDFHLPLTSSPQLEKVMTALRERVAFLEKDRLMAPDIEQMRQWASADCWPEAVAALQPSRAVKF</sequence>
<dbReference type="InterPro" id="IPR024083">
    <property type="entry name" value="Fumarase/histidase_N"/>
</dbReference>
<evidence type="ECO:0000256" key="4">
    <source>
        <dbReference type="ARBA" id="ARBA00023239"/>
    </source>
</evidence>
<gene>
    <name evidence="6 10" type="primary">hutH</name>
    <name evidence="10" type="ordered locus">ETA_22240</name>
</gene>
<evidence type="ECO:0000256" key="9">
    <source>
        <dbReference type="RuleBase" id="RU004480"/>
    </source>
</evidence>
<dbReference type="Gene3D" id="1.10.275.10">
    <property type="entry name" value="Fumarase/aspartase (N-terminal domain)"/>
    <property type="match status" value="1"/>
</dbReference>
<evidence type="ECO:0000256" key="7">
    <source>
        <dbReference type="RuleBase" id="RU003954"/>
    </source>
</evidence>
<comment type="catalytic activity">
    <reaction evidence="5 6 8">
        <text>L-histidine = trans-urocanate + NH4(+)</text>
        <dbReference type="Rhea" id="RHEA:21232"/>
        <dbReference type="ChEBI" id="CHEBI:17771"/>
        <dbReference type="ChEBI" id="CHEBI:28938"/>
        <dbReference type="ChEBI" id="CHEBI:57595"/>
        <dbReference type="EC" id="4.3.1.3"/>
    </reaction>
</comment>
<dbReference type="GO" id="GO:0004397">
    <property type="term" value="F:histidine ammonia-lyase activity"/>
    <property type="evidence" value="ECO:0007669"/>
    <property type="project" value="UniProtKB-UniRule"/>
</dbReference>
<dbReference type="HAMAP" id="MF_00229">
    <property type="entry name" value="His_ammonia_lyase"/>
    <property type="match status" value="1"/>
</dbReference>
<accession>B2VC12</accession>
<dbReference type="Pfam" id="PF00221">
    <property type="entry name" value="Lyase_aromatic"/>
    <property type="match status" value="1"/>
</dbReference>
<comment type="pathway">
    <text evidence="1 6 8">Amino-acid degradation; L-histidine degradation into L-glutamate; N-formimidoyl-L-glutamate from L-histidine: step 1/3.</text>
</comment>
<evidence type="ECO:0000313" key="10">
    <source>
        <dbReference type="EMBL" id="CAO97270.1"/>
    </source>
</evidence>
<reference evidence="10 11" key="1">
    <citation type="journal article" date="2008" name="Environ. Microbiol.">
        <title>The genome of Erwinia tasmaniensis strain Et1/99, a non-pathogenic bacterium in the genus Erwinia.</title>
        <authorList>
            <person name="Kube M."/>
            <person name="Migdoll A.M."/>
            <person name="Mueller I."/>
            <person name="Kuhl H."/>
            <person name="Beck A."/>
            <person name="Reinhardt R."/>
            <person name="Geider K."/>
        </authorList>
    </citation>
    <scope>NUCLEOTIDE SEQUENCE [LARGE SCALE GENOMIC DNA]</scope>
    <source>
        <strain evidence="11">DSM 17950 / CFBP 7177 / CIP 109463 / NCPPB 4357 / Et1/99</strain>
    </source>
</reference>
<evidence type="ECO:0000256" key="6">
    <source>
        <dbReference type="HAMAP-Rule" id="MF_00229"/>
    </source>
</evidence>
<dbReference type="EC" id="4.3.1.3" evidence="2 6"/>
<feature type="cross-link" description="5-imidazolinone (Ala-Gly)" evidence="6">
    <location>
        <begin position="147"/>
        <end position="149"/>
    </location>
</feature>
<dbReference type="HOGENOM" id="CLU_014801_4_0_6"/>
<keyword evidence="3 6" id="KW-0369">Histidine metabolism</keyword>
<dbReference type="SUPFAM" id="SSF48557">
    <property type="entry name" value="L-aspartase-like"/>
    <property type="match status" value="1"/>
</dbReference>
<dbReference type="AlphaFoldDB" id="B2VC12"/>
<dbReference type="InterPro" id="IPR005921">
    <property type="entry name" value="HutH"/>
</dbReference>
<evidence type="ECO:0000313" key="11">
    <source>
        <dbReference type="Proteomes" id="UP000001726"/>
    </source>
</evidence>
<dbReference type="PANTHER" id="PTHR10362">
    <property type="entry name" value="HISTIDINE AMMONIA-LYASE"/>
    <property type="match status" value="1"/>
</dbReference>
<dbReference type="GO" id="GO:0005737">
    <property type="term" value="C:cytoplasm"/>
    <property type="evidence" value="ECO:0007669"/>
    <property type="project" value="UniProtKB-SubCell"/>
</dbReference>
<dbReference type="Proteomes" id="UP000001726">
    <property type="component" value="Chromosome"/>
</dbReference>
<dbReference type="InterPro" id="IPR022313">
    <property type="entry name" value="Phe/His_NH3-lyase_AS"/>
</dbReference>
<evidence type="ECO:0000256" key="1">
    <source>
        <dbReference type="ARBA" id="ARBA00005113"/>
    </source>
</evidence>
<dbReference type="PROSITE" id="PS00488">
    <property type="entry name" value="PAL_HISTIDASE"/>
    <property type="match status" value="1"/>
</dbReference>
<evidence type="ECO:0000256" key="2">
    <source>
        <dbReference type="ARBA" id="ARBA00012994"/>
    </source>
</evidence>
<dbReference type="InterPro" id="IPR001106">
    <property type="entry name" value="Aromatic_Lyase"/>
</dbReference>
<dbReference type="GO" id="GO:0019556">
    <property type="term" value="P:L-histidine catabolic process to glutamate and formamide"/>
    <property type="evidence" value="ECO:0007669"/>
    <property type="project" value="UniProtKB-UniPathway"/>
</dbReference>
<keyword evidence="4 6" id="KW-0456">Lyase</keyword>
<keyword evidence="11" id="KW-1185">Reference proteome</keyword>
<dbReference type="eggNOG" id="COG2986">
    <property type="taxonomic scope" value="Bacteria"/>
</dbReference>
<keyword evidence="6" id="KW-0963">Cytoplasm</keyword>
<dbReference type="RefSeq" id="WP_012441939.1">
    <property type="nucleotide sequence ID" value="NC_010694.1"/>
</dbReference>
<organism evidence="10 11">
    <name type="scientific">Erwinia tasmaniensis (strain DSM 17950 / CFBP 7177 / CIP 109463 / NCPPB 4357 / Et1/99)</name>
    <dbReference type="NCBI Taxonomy" id="465817"/>
    <lineage>
        <taxon>Bacteria</taxon>
        <taxon>Pseudomonadati</taxon>
        <taxon>Pseudomonadota</taxon>
        <taxon>Gammaproteobacteria</taxon>
        <taxon>Enterobacterales</taxon>
        <taxon>Erwiniaceae</taxon>
        <taxon>Erwinia</taxon>
    </lineage>
</organism>
<dbReference type="KEGG" id="eta:ETA_22240"/>
<dbReference type="STRING" id="465817.ETA_22240"/>
<dbReference type="GO" id="GO:0019557">
    <property type="term" value="P:L-histidine catabolic process to glutamate and formate"/>
    <property type="evidence" value="ECO:0007669"/>
    <property type="project" value="UniProtKB-UniPathway"/>
</dbReference>
<feature type="modified residue" description="2,3-didehydroalanine (Ser)" evidence="6">
    <location>
        <position position="148"/>
    </location>
</feature>
<dbReference type="FunFam" id="1.10.275.10:FF:000005">
    <property type="entry name" value="Histidine ammonia-lyase"/>
    <property type="match status" value="1"/>
</dbReference>
<dbReference type="OrthoDB" id="9806955at2"/>
<comment type="similarity">
    <text evidence="6 7">Belongs to the PAL/histidase family.</text>
</comment>
<dbReference type="NCBIfam" id="TIGR01225">
    <property type="entry name" value="hutH"/>
    <property type="match status" value="1"/>
</dbReference>
<dbReference type="EMBL" id="CU468135">
    <property type="protein sequence ID" value="CAO97270.1"/>
    <property type="molecule type" value="Genomic_DNA"/>
</dbReference>
<dbReference type="CDD" id="cd00332">
    <property type="entry name" value="PAL-HAL"/>
    <property type="match status" value="1"/>
</dbReference>
<proteinExistence type="inferred from homology"/>
<dbReference type="FunFam" id="1.20.200.10:FF:000003">
    <property type="entry name" value="Histidine ammonia-lyase"/>
    <property type="match status" value="1"/>
</dbReference>
<comment type="subcellular location">
    <subcellularLocation>
        <location evidence="6 9">Cytoplasm</location>
    </subcellularLocation>
</comment>
<evidence type="ECO:0000256" key="5">
    <source>
        <dbReference type="ARBA" id="ARBA00049269"/>
    </source>
</evidence>
<evidence type="ECO:0000256" key="3">
    <source>
        <dbReference type="ARBA" id="ARBA00022808"/>
    </source>
</evidence>
<dbReference type="InterPro" id="IPR008948">
    <property type="entry name" value="L-Aspartase-like"/>
</dbReference>